<comment type="caution">
    <text evidence="2">The sequence shown here is derived from an EMBL/GenBank/DDBJ whole genome shotgun (WGS) entry which is preliminary data.</text>
</comment>
<evidence type="ECO:0000256" key="1">
    <source>
        <dbReference type="SAM" id="Phobius"/>
    </source>
</evidence>
<name>A0A401U5R5_9BACT</name>
<organism evidence="2 3">
    <name type="scientific">Chryseotalea sanaruensis</name>
    <dbReference type="NCBI Taxonomy" id="2482724"/>
    <lineage>
        <taxon>Bacteria</taxon>
        <taxon>Pseudomonadati</taxon>
        <taxon>Bacteroidota</taxon>
        <taxon>Cytophagia</taxon>
        <taxon>Cytophagales</taxon>
        <taxon>Chryseotaleaceae</taxon>
        <taxon>Chryseotalea</taxon>
    </lineage>
</organism>
<dbReference type="OrthoDB" id="1120747at2"/>
<dbReference type="Proteomes" id="UP000288227">
    <property type="component" value="Unassembled WGS sequence"/>
</dbReference>
<sequence length="167" mass="19569">MKDELKDFMEQNRGAFDTKEVPEKVWTNVSQHLFGRQQFWQPIRYWQAAAVVFFALSSFLFLQDKVGLKQQASMKEFRATEAFYIEEISEKKKMIHAVSANDLNGFTQDFQQLEAMYMVLKEEMNQKPSEKVKDALILNLIIRINLLNKQLHEVEESSRAEDEAVIS</sequence>
<evidence type="ECO:0008006" key="4">
    <source>
        <dbReference type="Google" id="ProtNLM"/>
    </source>
</evidence>
<gene>
    <name evidence="2" type="ORF">SanaruYs_04270</name>
</gene>
<dbReference type="AlphaFoldDB" id="A0A401U5R5"/>
<evidence type="ECO:0000313" key="2">
    <source>
        <dbReference type="EMBL" id="GCC50212.1"/>
    </source>
</evidence>
<keyword evidence="1" id="KW-0812">Transmembrane</keyword>
<accession>A0A401U5R5</accession>
<keyword evidence="1" id="KW-0472">Membrane</keyword>
<keyword evidence="3" id="KW-1185">Reference proteome</keyword>
<protein>
    <recommendedName>
        <fullName evidence="4">Anti-sigma factor</fullName>
    </recommendedName>
</protein>
<dbReference type="RefSeq" id="WP_127120861.1">
    <property type="nucleotide sequence ID" value="NZ_BHXQ01000001.1"/>
</dbReference>
<proteinExistence type="predicted"/>
<feature type="transmembrane region" description="Helical" evidence="1">
    <location>
        <begin position="43"/>
        <end position="62"/>
    </location>
</feature>
<keyword evidence="1" id="KW-1133">Transmembrane helix</keyword>
<evidence type="ECO:0000313" key="3">
    <source>
        <dbReference type="Proteomes" id="UP000288227"/>
    </source>
</evidence>
<reference evidence="2 3" key="1">
    <citation type="submission" date="2018-11" db="EMBL/GenBank/DDBJ databases">
        <title>Chryseotalea sanarue gen. nov., sp., nov., a member of the family Cytophagaceae, isolated from a brackish lake in Hamamatsu Japan.</title>
        <authorList>
            <person name="Maejima Y."/>
            <person name="Iino T."/>
            <person name="Muraguchi Y."/>
            <person name="Fukuda K."/>
            <person name="Ohkuma M."/>
            <person name="Moriuchi R."/>
            <person name="Dohra H."/>
            <person name="Kimbara K."/>
            <person name="Shintani M."/>
        </authorList>
    </citation>
    <scope>NUCLEOTIDE SEQUENCE [LARGE SCALE GENOMIC DNA]</scope>
    <source>
        <strain evidence="2 3">Ys</strain>
    </source>
</reference>
<dbReference type="EMBL" id="BHXQ01000001">
    <property type="protein sequence ID" value="GCC50212.1"/>
    <property type="molecule type" value="Genomic_DNA"/>
</dbReference>